<evidence type="ECO:0000313" key="12">
    <source>
        <dbReference type="Proteomes" id="UP001438953"/>
    </source>
</evidence>
<name>A0ABV1SKG0_9RHOB</name>
<dbReference type="Proteomes" id="UP001438953">
    <property type="component" value="Unassembled WGS sequence"/>
</dbReference>
<feature type="transmembrane region" description="Helical" evidence="9">
    <location>
        <begin position="264"/>
        <end position="286"/>
    </location>
</feature>
<feature type="transmembrane region" description="Helical" evidence="9">
    <location>
        <begin position="119"/>
        <end position="140"/>
    </location>
</feature>
<accession>A0ABV1SKG0</accession>
<dbReference type="PROSITE" id="PS00216">
    <property type="entry name" value="SUGAR_TRANSPORT_1"/>
    <property type="match status" value="1"/>
</dbReference>
<dbReference type="SUPFAM" id="SSF103473">
    <property type="entry name" value="MFS general substrate transporter"/>
    <property type="match status" value="1"/>
</dbReference>
<keyword evidence="6 9" id="KW-1133">Transmembrane helix</keyword>
<dbReference type="EMBL" id="JAYWLC010000016">
    <property type="protein sequence ID" value="MER5173240.1"/>
    <property type="molecule type" value="Genomic_DNA"/>
</dbReference>
<dbReference type="Pfam" id="PF00083">
    <property type="entry name" value="Sugar_tr"/>
    <property type="match status" value="1"/>
</dbReference>
<proteinExistence type="inferred from homology"/>
<keyword evidence="7 9" id="KW-0472">Membrane</keyword>
<feature type="transmembrane region" description="Helical" evidence="9">
    <location>
        <begin position="298"/>
        <end position="323"/>
    </location>
</feature>
<dbReference type="NCBIfam" id="TIGR00879">
    <property type="entry name" value="SP"/>
    <property type="match status" value="1"/>
</dbReference>
<feature type="transmembrane region" description="Helical" evidence="9">
    <location>
        <begin position="360"/>
        <end position="385"/>
    </location>
</feature>
<evidence type="ECO:0000256" key="6">
    <source>
        <dbReference type="ARBA" id="ARBA00022989"/>
    </source>
</evidence>
<feature type="domain" description="Major facilitator superfamily (MFS) profile" evidence="10">
    <location>
        <begin position="28"/>
        <end position="452"/>
    </location>
</feature>
<evidence type="ECO:0000256" key="7">
    <source>
        <dbReference type="ARBA" id="ARBA00023136"/>
    </source>
</evidence>
<keyword evidence="3 8" id="KW-0813">Transport</keyword>
<dbReference type="CDD" id="cd17359">
    <property type="entry name" value="MFS_XylE_like"/>
    <property type="match status" value="1"/>
</dbReference>
<dbReference type="PANTHER" id="PTHR48020">
    <property type="entry name" value="PROTON MYO-INOSITOL COTRANSPORTER"/>
    <property type="match status" value="1"/>
</dbReference>
<dbReference type="PROSITE" id="PS50850">
    <property type="entry name" value="MFS"/>
    <property type="match status" value="1"/>
</dbReference>
<feature type="transmembrane region" description="Helical" evidence="9">
    <location>
        <begin position="330"/>
        <end position="354"/>
    </location>
</feature>
<comment type="similarity">
    <text evidence="2 8">Belongs to the major facilitator superfamily. Sugar transporter (TC 2.A.1.1) family.</text>
</comment>
<dbReference type="Gene3D" id="1.20.1250.20">
    <property type="entry name" value="MFS general substrate transporter like domains"/>
    <property type="match status" value="1"/>
</dbReference>
<feature type="transmembrane region" description="Helical" evidence="9">
    <location>
        <begin position="397"/>
        <end position="417"/>
    </location>
</feature>
<dbReference type="InterPro" id="IPR005829">
    <property type="entry name" value="Sugar_transporter_CS"/>
</dbReference>
<feature type="transmembrane region" description="Helical" evidence="9">
    <location>
        <begin position="423"/>
        <end position="444"/>
    </location>
</feature>
<feature type="transmembrane region" description="Helical" evidence="9">
    <location>
        <begin position="160"/>
        <end position="178"/>
    </location>
</feature>
<evidence type="ECO:0000256" key="9">
    <source>
        <dbReference type="SAM" id="Phobius"/>
    </source>
</evidence>
<dbReference type="PANTHER" id="PTHR48020:SF12">
    <property type="entry name" value="PROTON MYO-INOSITOL COTRANSPORTER"/>
    <property type="match status" value="1"/>
</dbReference>
<evidence type="ECO:0000256" key="4">
    <source>
        <dbReference type="ARBA" id="ARBA00022475"/>
    </source>
</evidence>
<gene>
    <name evidence="11" type="ORF">VSX56_15830</name>
</gene>
<dbReference type="PRINTS" id="PR00171">
    <property type="entry name" value="SUGRTRNSPORT"/>
</dbReference>
<dbReference type="InterPro" id="IPR005828">
    <property type="entry name" value="MFS_sugar_transport-like"/>
</dbReference>
<feature type="transmembrane region" description="Helical" evidence="9">
    <location>
        <begin position="93"/>
        <end position="113"/>
    </location>
</feature>
<organism evidence="11 12">
    <name type="scientific">Thioclava kandeliae</name>
    <dbReference type="NCBI Taxonomy" id="3070818"/>
    <lineage>
        <taxon>Bacteria</taxon>
        <taxon>Pseudomonadati</taxon>
        <taxon>Pseudomonadota</taxon>
        <taxon>Alphaproteobacteria</taxon>
        <taxon>Rhodobacterales</taxon>
        <taxon>Paracoccaceae</taxon>
        <taxon>Thioclava</taxon>
    </lineage>
</organism>
<evidence type="ECO:0000256" key="2">
    <source>
        <dbReference type="ARBA" id="ARBA00010992"/>
    </source>
</evidence>
<dbReference type="InterPro" id="IPR036259">
    <property type="entry name" value="MFS_trans_sf"/>
</dbReference>
<keyword evidence="5 9" id="KW-0812">Transmembrane</keyword>
<comment type="subcellular location">
    <subcellularLocation>
        <location evidence="1">Cell membrane</location>
        <topology evidence="1">Multi-pass membrane protein</topology>
    </subcellularLocation>
</comment>
<evidence type="ECO:0000256" key="3">
    <source>
        <dbReference type="ARBA" id="ARBA00022448"/>
    </source>
</evidence>
<feature type="transmembrane region" description="Helical" evidence="9">
    <location>
        <begin position="66"/>
        <end position="86"/>
    </location>
</feature>
<reference evidence="11 12" key="1">
    <citation type="submission" date="2024-06" db="EMBL/GenBank/DDBJ databases">
        <title>Thioclava kandeliae sp. nov. from a rhizosphere soil sample of Kandelia candel in a mangrove.</title>
        <authorList>
            <person name="Mu T."/>
        </authorList>
    </citation>
    <scope>NUCLEOTIDE SEQUENCE [LARGE SCALE GENOMIC DNA]</scope>
    <source>
        <strain evidence="11 12">CPCC 100088</strain>
    </source>
</reference>
<dbReference type="RefSeq" id="WP_339114906.1">
    <property type="nucleotide sequence ID" value="NZ_JAYWLC010000016.1"/>
</dbReference>
<protein>
    <submittedName>
        <fullName evidence="11">Sugar porter family MFS transporter</fullName>
    </submittedName>
</protein>
<dbReference type="InterPro" id="IPR003663">
    <property type="entry name" value="Sugar/inositol_transpt"/>
</dbReference>
<comment type="caution">
    <text evidence="11">The sequence shown here is derived from an EMBL/GenBank/DDBJ whole genome shotgun (WGS) entry which is preliminary data.</text>
</comment>
<dbReference type="InterPro" id="IPR047984">
    <property type="entry name" value="XylE-like"/>
</dbReference>
<evidence type="ECO:0000256" key="1">
    <source>
        <dbReference type="ARBA" id="ARBA00004651"/>
    </source>
</evidence>
<keyword evidence="12" id="KW-1185">Reference proteome</keyword>
<dbReference type="InterPro" id="IPR020846">
    <property type="entry name" value="MFS_dom"/>
</dbReference>
<evidence type="ECO:0000313" key="11">
    <source>
        <dbReference type="EMBL" id="MER5173240.1"/>
    </source>
</evidence>
<dbReference type="InterPro" id="IPR050814">
    <property type="entry name" value="Myo-inositol_Transporter"/>
</dbReference>
<keyword evidence="4" id="KW-1003">Cell membrane</keyword>
<feature type="transmembrane region" description="Helical" evidence="9">
    <location>
        <begin position="25"/>
        <end position="46"/>
    </location>
</feature>
<evidence type="ECO:0000256" key="5">
    <source>
        <dbReference type="ARBA" id="ARBA00022692"/>
    </source>
</evidence>
<evidence type="ECO:0000259" key="10">
    <source>
        <dbReference type="PROSITE" id="PS50850"/>
    </source>
</evidence>
<feature type="transmembrane region" description="Helical" evidence="9">
    <location>
        <begin position="184"/>
        <end position="204"/>
    </location>
</feature>
<evidence type="ECO:0000256" key="8">
    <source>
        <dbReference type="RuleBase" id="RU003346"/>
    </source>
</evidence>
<sequence length="468" mass="50846">MSHIQTNNDGDAGASDAAGSHTKRLGSIIIVSTLGGLLFGYDTGVINGALEPLRHDLGLSAAREGFVVSILVFGAAIGAMIGGNLADRFGRRSCILALSALFIIGTIGAATAPNWEMLALFRFVLGTAVGGASAIVPIYIAEVAPHDQRGSLVTRNELMIIIGQVAAFVINAIIYNFWGHHASVWRYMLIIAVLPAFALMIGMLRMPSSPRWLSSQDRHDEALDVLRQIRPEHQARAEVRELKELGNDEADVTSMWREPWVRRLIVIGVVLGVCQQFTGINAIMYYGTQLLQDSGFSAQAAIIANILNGLMSLAGIIVGLIIMNKIDRRTMLLGGFGLIAVFHLLVGLAALWMPETAFKPYAIMVLVAAFVFFMQGTIGPLVWLLLAEMFPLRIRSFAMGICVFCLWIANAILTFVFPPFVAAFGIAPAFFIFAIIAVGSFLFVHRWVPETRGLSLEAFEEKIRAGTL</sequence>